<dbReference type="OrthoDB" id="2633250at2"/>
<sequence>MAPTLLFHSNAELLEGPIFDIENKLLYFVSIFDCLVYCYNPTTKEILSVKLESPVSCVFILGDNKVMASSKNGFYEINFKTLENKFAFQLDVEDTVRYNDGIKDAKGRFIIGTMGYPKVMEKAGNVFSYDNGHHKKIIENTTISNGLAFSKNDDVLYFIDTPTNKVAKYLYDINTGDVIFDSYVIEFLGEGSPDGMCMDFEGMLWIAEWGGACVSRWNPANGKKLNELKLPCTNVTSCCFDDKANLYVTTAKSEAENKNYSGGLFYIELN</sequence>
<comment type="cofactor">
    <cofactor evidence="3">
        <name>Zn(2+)</name>
        <dbReference type="ChEBI" id="CHEBI:29105"/>
    </cofactor>
    <text evidence="3">Binds 1 divalent metal cation per subunit.</text>
</comment>
<dbReference type="GO" id="GO:0004341">
    <property type="term" value="F:gluconolactonase activity"/>
    <property type="evidence" value="ECO:0007669"/>
    <property type="project" value="TreeGrafter"/>
</dbReference>
<dbReference type="Proteomes" id="UP000199592">
    <property type="component" value="Unassembled WGS sequence"/>
</dbReference>
<dbReference type="InterPro" id="IPR005511">
    <property type="entry name" value="SMP-30"/>
</dbReference>
<keyword evidence="6" id="KW-1185">Reference proteome</keyword>
<evidence type="ECO:0000259" key="4">
    <source>
        <dbReference type="Pfam" id="PF08450"/>
    </source>
</evidence>
<dbReference type="STRING" id="1073328.SAMN05216294_3098"/>
<feature type="active site" description="Proton donor/acceptor" evidence="2">
    <location>
        <position position="194"/>
    </location>
</feature>
<accession>A0A1H2YRX3</accession>
<dbReference type="Pfam" id="PF08450">
    <property type="entry name" value="SGL"/>
    <property type="match status" value="1"/>
</dbReference>
<protein>
    <submittedName>
        <fullName evidence="5">Sugar lactone lactonase YvrE</fullName>
    </submittedName>
</protein>
<feature type="binding site" evidence="3">
    <location>
        <position position="99"/>
    </location>
    <ligand>
        <name>substrate</name>
    </ligand>
</feature>
<dbReference type="PRINTS" id="PR01790">
    <property type="entry name" value="SMP30FAMILY"/>
</dbReference>
<evidence type="ECO:0000256" key="2">
    <source>
        <dbReference type="PIRSR" id="PIRSR605511-1"/>
    </source>
</evidence>
<feature type="binding site" evidence="3">
    <location>
        <position position="15"/>
    </location>
    <ligand>
        <name>a divalent metal cation</name>
        <dbReference type="ChEBI" id="CHEBI:60240"/>
    </ligand>
</feature>
<dbReference type="RefSeq" id="WP_090298670.1">
    <property type="nucleotide sequence ID" value="NZ_FNKI01000005.1"/>
</dbReference>
<evidence type="ECO:0000313" key="5">
    <source>
        <dbReference type="EMBL" id="SDX07384.1"/>
    </source>
</evidence>
<dbReference type="AlphaFoldDB" id="A0A1H2YRX3"/>
<feature type="binding site" evidence="3">
    <location>
        <position position="145"/>
    </location>
    <ligand>
        <name>a divalent metal cation</name>
        <dbReference type="ChEBI" id="CHEBI:60240"/>
    </ligand>
</feature>
<comment type="similarity">
    <text evidence="1">Belongs to the SMP-30/CGR1 family.</text>
</comment>
<dbReference type="GO" id="GO:0019853">
    <property type="term" value="P:L-ascorbic acid biosynthetic process"/>
    <property type="evidence" value="ECO:0007669"/>
    <property type="project" value="TreeGrafter"/>
</dbReference>
<dbReference type="Gene3D" id="2.120.10.30">
    <property type="entry name" value="TolB, C-terminal domain"/>
    <property type="match status" value="1"/>
</dbReference>
<dbReference type="SUPFAM" id="SSF63829">
    <property type="entry name" value="Calcium-dependent phosphotriesterase"/>
    <property type="match status" value="1"/>
</dbReference>
<dbReference type="PANTHER" id="PTHR10907">
    <property type="entry name" value="REGUCALCIN"/>
    <property type="match status" value="1"/>
</dbReference>
<evidence type="ECO:0000313" key="6">
    <source>
        <dbReference type="Proteomes" id="UP000199592"/>
    </source>
</evidence>
<name>A0A1H2YRX3_9FLAO</name>
<gene>
    <name evidence="5" type="ORF">SAMN04487892_3165</name>
</gene>
<dbReference type="InterPro" id="IPR011042">
    <property type="entry name" value="6-blade_b-propeller_TolB-like"/>
</dbReference>
<evidence type="ECO:0000256" key="1">
    <source>
        <dbReference type="ARBA" id="ARBA00008853"/>
    </source>
</evidence>
<proteinExistence type="inferred from homology"/>
<evidence type="ECO:0000256" key="3">
    <source>
        <dbReference type="PIRSR" id="PIRSR605511-2"/>
    </source>
</evidence>
<dbReference type="EMBL" id="FNMY01000006">
    <property type="protein sequence ID" value="SDX07384.1"/>
    <property type="molecule type" value="Genomic_DNA"/>
</dbReference>
<feature type="binding site" evidence="3">
    <location>
        <position position="97"/>
    </location>
    <ligand>
        <name>substrate</name>
    </ligand>
</feature>
<reference evidence="6" key="1">
    <citation type="submission" date="2016-10" db="EMBL/GenBank/DDBJ databases">
        <authorList>
            <person name="Varghese N."/>
            <person name="Submissions S."/>
        </authorList>
    </citation>
    <scope>NUCLEOTIDE SEQUENCE [LARGE SCALE GENOMIC DNA]</scope>
    <source>
        <strain evidence="6">DSM 25030</strain>
    </source>
</reference>
<feature type="domain" description="SMP-30/Gluconolactonase/LRE-like region" evidence="4">
    <location>
        <begin position="15"/>
        <end position="251"/>
    </location>
</feature>
<keyword evidence="3" id="KW-0479">Metal-binding</keyword>
<dbReference type="PANTHER" id="PTHR10907:SF47">
    <property type="entry name" value="REGUCALCIN"/>
    <property type="match status" value="1"/>
</dbReference>
<dbReference type="GO" id="GO:0005509">
    <property type="term" value="F:calcium ion binding"/>
    <property type="evidence" value="ECO:0007669"/>
    <property type="project" value="TreeGrafter"/>
</dbReference>
<organism evidence="5 6">
    <name type="scientific">Flagellimonas zhangzhouensis</name>
    <dbReference type="NCBI Taxonomy" id="1073328"/>
    <lineage>
        <taxon>Bacteria</taxon>
        <taxon>Pseudomonadati</taxon>
        <taxon>Bacteroidota</taxon>
        <taxon>Flavobacteriia</taxon>
        <taxon>Flavobacteriales</taxon>
        <taxon>Flavobacteriaceae</taxon>
        <taxon>Flagellimonas</taxon>
    </lineage>
</organism>
<dbReference type="InterPro" id="IPR013658">
    <property type="entry name" value="SGL"/>
</dbReference>
<keyword evidence="3" id="KW-0862">Zinc</keyword>
<feature type="binding site" evidence="3">
    <location>
        <position position="194"/>
    </location>
    <ligand>
        <name>a divalent metal cation</name>
        <dbReference type="ChEBI" id="CHEBI:60240"/>
    </ligand>
</feature>